<keyword evidence="14" id="KW-1185">Reference proteome</keyword>
<sequence>MKIAVIKYNSGNVQSVLYALERLGADATLTDDPELIRTADKVIFPGQGEASTAMRYLKERKLDGLIKDLKQPFLGVCLGLQLLCEHSEENDTECLGIFPVKVKRFVPENSQEFKVPHVGWNELENLADNPLLKDLPANPFVYYVHSFYAELSEFTIAQTHYIHDFSGILHRDNYYAIQAHPEKSGLVGEKLLSNFLSI</sequence>
<feature type="active site" evidence="10 11">
    <location>
        <position position="180"/>
    </location>
</feature>
<evidence type="ECO:0000256" key="7">
    <source>
        <dbReference type="ARBA" id="ARBA00023239"/>
    </source>
</evidence>
<comment type="subcellular location">
    <subcellularLocation>
        <location evidence="10">Cytoplasm</location>
    </subcellularLocation>
</comment>
<evidence type="ECO:0000256" key="11">
    <source>
        <dbReference type="PIRSR" id="PIRSR000495-1"/>
    </source>
</evidence>
<keyword evidence="10" id="KW-0963">Cytoplasm</keyword>
<dbReference type="CDD" id="cd01748">
    <property type="entry name" value="GATase1_IGP_Synthase"/>
    <property type="match status" value="1"/>
</dbReference>
<dbReference type="UniPathway" id="UPA00031">
    <property type="reaction ID" value="UER00010"/>
</dbReference>
<evidence type="ECO:0000256" key="10">
    <source>
        <dbReference type="HAMAP-Rule" id="MF_00278"/>
    </source>
</evidence>
<evidence type="ECO:0000256" key="4">
    <source>
        <dbReference type="ARBA" id="ARBA00022801"/>
    </source>
</evidence>
<dbReference type="PANTHER" id="PTHR42701">
    <property type="entry name" value="IMIDAZOLE GLYCEROL PHOSPHATE SYNTHASE SUBUNIT HISH"/>
    <property type="match status" value="1"/>
</dbReference>
<keyword evidence="3 10" id="KW-0028">Amino-acid biosynthesis</keyword>
<evidence type="ECO:0000256" key="2">
    <source>
        <dbReference type="ARBA" id="ARBA00011152"/>
    </source>
</evidence>
<feature type="active site" evidence="10 11">
    <location>
        <position position="182"/>
    </location>
</feature>
<dbReference type="Gene3D" id="3.40.50.880">
    <property type="match status" value="1"/>
</dbReference>
<dbReference type="GO" id="GO:0005737">
    <property type="term" value="C:cytoplasm"/>
    <property type="evidence" value="ECO:0007669"/>
    <property type="project" value="UniProtKB-SubCell"/>
</dbReference>
<dbReference type="EC" id="4.3.2.10" evidence="10"/>
<evidence type="ECO:0000256" key="1">
    <source>
        <dbReference type="ARBA" id="ARBA00005091"/>
    </source>
</evidence>
<dbReference type="GO" id="GO:0004359">
    <property type="term" value="F:glutaminase activity"/>
    <property type="evidence" value="ECO:0007669"/>
    <property type="project" value="UniProtKB-EC"/>
</dbReference>
<dbReference type="PANTHER" id="PTHR42701:SF1">
    <property type="entry name" value="IMIDAZOLE GLYCEROL PHOSPHATE SYNTHASE SUBUNIT HISH"/>
    <property type="match status" value="1"/>
</dbReference>
<protein>
    <recommendedName>
        <fullName evidence="10">Imidazole glycerol phosphate synthase subunit HisH</fullName>
        <ecNumber evidence="10">4.3.2.10</ecNumber>
    </recommendedName>
    <alternativeName>
        <fullName evidence="10">IGP synthase glutaminase subunit</fullName>
        <ecNumber evidence="10">3.5.1.2</ecNumber>
    </alternativeName>
    <alternativeName>
        <fullName evidence="10">IGP synthase subunit HisH</fullName>
    </alternativeName>
    <alternativeName>
        <fullName evidence="10">ImGP synthase subunit HisH</fullName>
        <shortName evidence="10">IGPS subunit HisH</shortName>
    </alternativeName>
</protein>
<gene>
    <name evidence="10" type="primary">hisH</name>
    <name evidence="13" type="ORF">SAMN04489724_2961</name>
</gene>
<dbReference type="EMBL" id="FPBF01000004">
    <property type="protein sequence ID" value="SFT95752.1"/>
    <property type="molecule type" value="Genomic_DNA"/>
</dbReference>
<feature type="active site" description="Nucleophile" evidence="10 11">
    <location>
        <position position="77"/>
    </location>
</feature>
<evidence type="ECO:0000259" key="12">
    <source>
        <dbReference type="Pfam" id="PF00117"/>
    </source>
</evidence>
<dbReference type="PIRSF" id="PIRSF000495">
    <property type="entry name" value="Amidotransf_hisH"/>
    <property type="match status" value="1"/>
</dbReference>
<dbReference type="PROSITE" id="PS51273">
    <property type="entry name" value="GATASE_TYPE_1"/>
    <property type="match status" value="1"/>
</dbReference>
<evidence type="ECO:0000256" key="3">
    <source>
        <dbReference type="ARBA" id="ARBA00022605"/>
    </source>
</evidence>
<dbReference type="Pfam" id="PF00117">
    <property type="entry name" value="GATase"/>
    <property type="match status" value="1"/>
</dbReference>
<dbReference type="GO" id="GO:0000107">
    <property type="term" value="F:imidazoleglycerol-phosphate synthase activity"/>
    <property type="evidence" value="ECO:0007669"/>
    <property type="project" value="UniProtKB-UniRule"/>
</dbReference>
<name>A0A1I7C8M4_9BACT</name>
<evidence type="ECO:0000313" key="14">
    <source>
        <dbReference type="Proteomes" id="UP000199673"/>
    </source>
</evidence>
<comment type="subunit">
    <text evidence="2 10">Heterodimer of HisH and HisF.</text>
</comment>
<dbReference type="InterPro" id="IPR017926">
    <property type="entry name" value="GATASE"/>
</dbReference>
<feature type="domain" description="Glutamine amidotransferase" evidence="12">
    <location>
        <begin position="8"/>
        <end position="196"/>
    </location>
</feature>
<dbReference type="RefSeq" id="WP_091694687.1">
    <property type="nucleotide sequence ID" value="NZ_FPBF01000004.1"/>
</dbReference>
<dbReference type="AlphaFoldDB" id="A0A1I7C8M4"/>
<dbReference type="STRING" id="305507.SAMN04489724_2961"/>
<keyword evidence="5 10" id="KW-0315">Glutamine amidotransferase</keyword>
<dbReference type="GO" id="GO:0000105">
    <property type="term" value="P:L-histidine biosynthetic process"/>
    <property type="evidence" value="ECO:0007669"/>
    <property type="project" value="UniProtKB-UniRule"/>
</dbReference>
<comment type="catalytic activity">
    <reaction evidence="9 10">
        <text>L-glutamine + H2O = L-glutamate + NH4(+)</text>
        <dbReference type="Rhea" id="RHEA:15889"/>
        <dbReference type="ChEBI" id="CHEBI:15377"/>
        <dbReference type="ChEBI" id="CHEBI:28938"/>
        <dbReference type="ChEBI" id="CHEBI:29985"/>
        <dbReference type="ChEBI" id="CHEBI:58359"/>
        <dbReference type="EC" id="3.5.1.2"/>
    </reaction>
</comment>
<dbReference type="HAMAP" id="MF_00278">
    <property type="entry name" value="HisH"/>
    <property type="match status" value="1"/>
</dbReference>
<proteinExistence type="inferred from homology"/>
<reference evidence="14" key="1">
    <citation type="submission" date="2016-10" db="EMBL/GenBank/DDBJ databases">
        <authorList>
            <person name="Varghese N."/>
            <person name="Submissions S."/>
        </authorList>
    </citation>
    <scope>NUCLEOTIDE SEQUENCE [LARGE SCALE GENOMIC DNA]</scope>
    <source>
        <strain evidence="14">DSM 23445</strain>
    </source>
</reference>
<evidence type="ECO:0000256" key="6">
    <source>
        <dbReference type="ARBA" id="ARBA00023102"/>
    </source>
</evidence>
<comment type="pathway">
    <text evidence="1 10">Amino-acid biosynthesis; L-histidine biosynthesis; L-histidine from 5-phospho-alpha-D-ribose 1-diphosphate: step 5/9.</text>
</comment>
<keyword evidence="7 10" id="KW-0456">Lyase</keyword>
<dbReference type="EC" id="3.5.1.2" evidence="10"/>
<dbReference type="NCBIfam" id="TIGR01855">
    <property type="entry name" value="IMP_synth_hisH"/>
    <property type="match status" value="1"/>
</dbReference>
<keyword evidence="4 10" id="KW-0378">Hydrolase</keyword>
<dbReference type="InterPro" id="IPR029062">
    <property type="entry name" value="Class_I_gatase-like"/>
</dbReference>
<keyword evidence="6 10" id="KW-0368">Histidine biosynthesis</keyword>
<evidence type="ECO:0000313" key="13">
    <source>
        <dbReference type="EMBL" id="SFT95752.1"/>
    </source>
</evidence>
<comment type="function">
    <text evidence="10">IGPS catalyzes the conversion of PRFAR and glutamine to IGP, AICAR and glutamate. The HisH subunit catalyzes the hydrolysis of glutamine to glutamate and ammonia as part of the synthesis of IGP and AICAR. The resulting ammonia molecule is channeled to the active site of HisF.</text>
</comment>
<accession>A0A1I7C8M4</accession>
<dbReference type="InterPro" id="IPR010139">
    <property type="entry name" value="Imidazole-glycPsynth_HisH"/>
</dbReference>
<evidence type="ECO:0000256" key="9">
    <source>
        <dbReference type="ARBA" id="ARBA00049534"/>
    </source>
</evidence>
<dbReference type="OrthoDB" id="9807137at2"/>
<evidence type="ECO:0000256" key="5">
    <source>
        <dbReference type="ARBA" id="ARBA00022962"/>
    </source>
</evidence>
<comment type="catalytic activity">
    <reaction evidence="8 10">
        <text>5-[(5-phospho-1-deoxy-D-ribulos-1-ylimino)methylamino]-1-(5-phospho-beta-D-ribosyl)imidazole-4-carboxamide + L-glutamine = D-erythro-1-(imidazol-4-yl)glycerol 3-phosphate + 5-amino-1-(5-phospho-beta-D-ribosyl)imidazole-4-carboxamide + L-glutamate + H(+)</text>
        <dbReference type="Rhea" id="RHEA:24793"/>
        <dbReference type="ChEBI" id="CHEBI:15378"/>
        <dbReference type="ChEBI" id="CHEBI:29985"/>
        <dbReference type="ChEBI" id="CHEBI:58278"/>
        <dbReference type="ChEBI" id="CHEBI:58359"/>
        <dbReference type="ChEBI" id="CHEBI:58475"/>
        <dbReference type="ChEBI" id="CHEBI:58525"/>
        <dbReference type="EC" id="4.3.2.10"/>
    </reaction>
</comment>
<dbReference type="GO" id="GO:0016829">
    <property type="term" value="F:lyase activity"/>
    <property type="evidence" value="ECO:0007669"/>
    <property type="project" value="UniProtKB-KW"/>
</dbReference>
<dbReference type="Proteomes" id="UP000199673">
    <property type="component" value="Unassembled WGS sequence"/>
</dbReference>
<evidence type="ECO:0000256" key="8">
    <source>
        <dbReference type="ARBA" id="ARBA00047838"/>
    </source>
</evidence>
<organism evidence="13 14">
    <name type="scientific">Algoriphagus locisalis</name>
    <dbReference type="NCBI Taxonomy" id="305507"/>
    <lineage>
        <taxon>Bacteria</taxon>
        <taxon>Pseudomonadati</taxon>
        <taxon>Bacteroidota</taxon>
        <taxon>Cytophagia</taxon>
        <taxon>Cytophagales</taxon>
        <taxon>Cyclobacteriaceae</taxon>
        <taxon>Algoriphagus</taxon>
    </lineage>
</organism>
<dbReference type="SUPFAM" id="SSF52317">
    <property type="entry name" value="Class I glutamine amidotransferase-like"/>
    <property type="match status" value="1"/>
</dbReference>